<dbReference type="AlphaFoldDB" id="A0A221KAI7"/>
<dbReference type="Gene3D" id="1.10.760.10">
    <property type="entry name" value="Cytochrome c-like domain"/>
    <property type="match status" value="1"/>
</dbReference>
<proteinExistence type="predicted"/>
<dbReference type="GO" id="GO:0009055">
    <property type="term" value="F:electron transfer activity"/>
    <property type="evidence" value="ECO:0007669"/>
    <property type="project" value="InterPro"/>
</dbReference>
<evidence type="ECO:0000256" key="3">
    <source>
        <dbReference type="ARBA" id="ARBA00023004"/>
    </source>
</evidence>
<keyword evidence="1 4" id="KW-0349">Heme</keyword>
<protein>
    <submittedName>
        <fullName evidence="6">Cytochrome c550</fullName>
    </submittedName>
</protein>
<evidence type="ECO:0000256" key="1">
    <source>
        <dbReference type="ARBA" id="ARBA00022617"/>
    </source>
</evidence>
<evidence type="ECO:0000259" key="5">
    <source>
        <dbReference type="PROSITE" id="PS51007"/>
    </source>
</evidence>
<dbReference type="Proteomes" id="UP000199729">
    <property type="component" value="Chromosome"/>
</dbReference>
<keyword evidence="2 4" id="KW-0479">Metal-binding</keyword>
<evidence type="ECO:0000313" key="6">
    <source>
        <dbReference type="EMBL" id="ASM75975.1"/>
    </source>
</evidence>
<name>A0A221KAI7_VITFI</name>
<dbReference type="GO" id="GO:0046872">
    <property type="term" value="F:metal ion binding"/>
    <property type="evidence" value="ECO:0007669"/>
    <property type="project" value="UniProtKB-KW"/>
</dbReference>
<evidence type="ECO:0000313" key="7">
    <source>
        <dbReference type="Proteomes" id="UP000199729"/>
    </source>
</evidence>
<dbReference type="Pfam" id="PF13442">
    <property type="entry name" value="Cytochrome_CBB3"/>
    <property type="match status" value="1"/>
</dbReference>
<gene>
    <name evidence="6" type="ORF">VITFI_CDS0196</name>
</gene>
<reference evidence="6 7" key="1">
    <citation type="submission" date="2017-07" db="EMBL/GenBank/DDBJ databases">
        <title>Complete Genome Sequence of the cosmetic ferment Vitreoscilla filiformis (ATCC15551).</title>
        <authorList>
            <person name="Contreras S."/>
            <person name="Sagory-Zalkind P."/>
            <person name="Blanquart H."/>
            <person name="Iltis A."/>
            <person name="Morand S.C."/>
        </authorList>
    </citation>
    <scope>NUCLEOTIDE SEQUENCE [LARGE SCALE GENOMIC DNA]</scope>
    <source>
        <strain evidence="6 7">ATCC 15551</strain>
    </source>
</reference>
<keyword evidence="3 4" id="KW-0408">Iron</keyword>
<sequence length="147" mass="15944">MSLLLAVGALGLAHGQEWSAPNPYRTAPEAQRAAMLTQGQTAYAQHCARCHGAAARQPSAEAPDLRRLNSFCLKLQDGRLAQRCQQDVDAYYSQSVQEGKVRAGVIHMPAWRDTLAPATAWAIQLFVEAQPKPQPRISTSVDAAQGH</sequence>
<feature type="domain" description="Cytochrome c" evidence="5">
    <location>
        <begin position="34"/>
        <end position="131"/>
    </location>
</feature>
<organism evidence="6 7">
    <name type="scientific">Vitreoscilla filiformis</name>
    <dbReference type="NCBI Taxonomy" id="63"/>
    <lineage>
        <taxon>Bacteria</taxon>
        <taxon>Pseudomonadati</taxon>
        <taxon>Pseudomonadota</taxon>
        <taxon>Betaproteobacteria</taxon>
        <taxon>Neisseriales</taxon>
        <taxon>Neisseriaceae</taxon>
        <taxon>Vitreoscilla</taxon>
    </lineage>
</organism>
<evidence type="ECO:0000256" key="4">
    <source>
        <dbReference type="PROSITE-ProRule" id="PRU00433"/>
    </source>
</evidence>
<dbReference type="PROSITE" id="PS51007">
    <property type="entry name" value="CYTC"/>
    <property type="match status" value="1"/>
</dbReference>
<dbReference type="EMBL" id="CP022423">
    <property type="protein sequence ID" value="ASM75975.1"/>
    <property type="molecule type" value="Genomic_DNA"/>
</dbReference>
<dbReference type="SUPFAM" id="SSF46626">
    <property type="entry name" value="Cytochrome c"/>
    <property type="match status" value="1"/>
</dbReference>
<accession>A0A221KAI7</accession>
<keyword evidence="7" id="KW-1185">Reference proteome</keyword>
<dbReference type="InterPro" id="IPR036909">
    <property type="entry name" value="Cyt_c-like_dom_sf"/>
</dbReference>
<dbReference type="GO" id="GO:0020037">
    <property type="term" value="F:heme binding"/>
    <property type="evidence" value="ECO:0007669"/>
    <property type="project" value="InterPro"/>
</dbReference>
<dbReference type="InterPro" id="IPR009056">
    <property type="entry name" value="Cyt_c-like_dom"/>
</dbReference>
<evidence type="ECO:0000256" key="2">
    <source>
        <dbReference type="ARBA" id="ARBA00022723"/>
    </source>
</evidence>
<dbReference type="KEGG" id="vff:VITFI_CDS0196"/>